<dbReference type="EMBL" id="MU117972">
    <property type="protein sequence ID" value="KAF9651865.1"/>
    <property type="molecule type" value="Genomic_DNA"/>
</dbReference>
<reference evidence="1" key="1">
    <citation type="submission" date="2019-10" db="EMBL/GenBank/DDBJ databases">
        <authorList>
            <consortium name="DOE Joint Genome Institute"/>
            <person name="Kuo A."/>
            <person name="Miyauchi S."/>
            <person name="Kiss E."/>
            <person name="Drula E."/>
            <person name="Kohler A."/>
            <person name="Sanchez-Garcia M."/>
            <person name="Andreopoulos B."/>
            <person name="Barry K.W."/>
            <person name="Bonito G."/>
            <person name="Buee M."/>
            <person name="Carver A."/>
            <person name="Chen C."/>
            <person name="Cichocki N."/>
            <person name="Clum A."/>
            <person name="Culley D."/>
            <person name="Crous P.W."/>
            <person name="Fauchery L."/>
            <person name="Girlanda M."/>
            <person name="Hayes R."/>
            <person name="Keri Z."/>
            <person name="Labutti K."/>
            <person name="Lipzen A."/>
            <person name="Lombard V."/>
            <person name="Magnuson J."/>
            <person name="Maillard F."/>
            <person name="Morin E."/>
            <person name="Murat C."/>
            <person name="Nolan M."/>
            <person name="Ohm R."/>
            <person name="Pangilinan J."/>
            <person name="Pereira M."/>
            <person name="Perotto S."/>
            <person name="Peter M."/>
            <person name="Riley R."/>
            <person name="Sitrit Y."/>
            <person name="Stielow B."/>
            <person name="Szollosi G."/>
            <person name="Zifcakova L."/>
            <person name="Stursova M."/>
            <person name="Spatafora J.W."/>
            <person name="Tedersoo L."/>
            <person name="Vaario L.-M."/>
            <person name="Yamada A."/>
            <person name="Yan M."/>
            <person name="Wang P."/>
            <person name="Xu J."/>
            <person name="Bruns T."/>
            <person name="Baldrian P."/>
            <person name="Vilgalys R."/>
            <person name="Henrissat B."/>
            <person name="Grigoriev I.V."/>
            <person name="Hibbett D."/>
            <person name="Nagy L.G."/>
            <person name="Martin F.M."/>
        </authorList>
    </citation>
    <scope>NUCLEOTIDE SEQUENCE</scope>
    <source>
        <strain evidence="1">P2</strain>
    </source>
</reference>
<keyword evidence="2" id="KW-1185">Reference proteome</keyword>
<evidence type="ECO:0000313" key="1">
    <source>
        <dbReference type="EMBL" id="KAF9651865.1"/>
    </source>
</evidence>
<reference evidence="1" key="2">
    <citation type="journal article" date="2020" name="Nat. Commun.">
        <title>Large-scale genome sequencing of mycorrhizal fungi provides insights into the early evolution of symbiotic traits.</title>
        <authorList>
            <person name="Miyauchi S."/>
            <person name="Kiss E."/>
            <person name="Kuo A."/>
            <person name="Drula E."/>
            <person name="Kohler A."/>
            <person name="Sanchez-Garcia M."/>
            <person name="Morin E."/>
            <person name="Andreopoulos B."/>
            <person name="Barry K.W."/>
            <person name="Bonito G."/>
            <person name="Buee M."/>
            <person name="Carver A."/>
            <person name="Chen C."/>
            <person name="Cichocki N."/>
            <person name="Clum A."/>
            <person name="Culley D."/>
            <person name="Crous P.W."/>
            <person name="Fauchery L."/>
            <person name="Girlanda M."/>
            <person name="Hayes R.D."/>
            <person name="Keri Z."/>
            <person name="LaButti K."/>
            <person name="Lipzen A."/>
            <person name="Lombard V."/>
            <person name="Magnuson J."/>
            <person name="Maillard F."/>
            <person name="Murat C."/>
            <person name="Nolan M."/>
            <person name="Ohm R.A."/>
            <person name="Pangilinan J."/>
            <person name="Pereira M.F."/>
            <person name="Perotto S."/>
            <person name="Peter M."/>
            <person name="Pfister S."/>
            <person name="Riley R."/>
            <person name="Sitrit Y."/>
            <person name="Stielow J.B."/>
            <person name="Szollosi G."/>
            <person name="Zifcakova L."/>
            <person name="Stursova M."/>
            <person name="Spatafora J.W."/>
            <person name="Tedersoo L."/>
            <person name="Vaario L.M."/>
            <person name="Yamada A."/>
            <person name="Yan M."/>
            <person name="Wang P."/>
            <person name="Xu J."/>
            <person name="Bruns T."/>
            <person name="Baldrian P."/>
            <person name="Vilgalys R."/>
            <person name="Dunand C."/>
            <person name="Henrissat B."/>
            <person name="Grigoriev I.V."/>
            <person name="Hibbett D."/>
            <person name="Nagy L.G."/>
            <person name="Martin F.M."/>
        </authorList>
    </citation>
    <scope>NUCLEOTIDE SEQUENCE</scope>
    <source>
        <strain evidence="1">P2</strain>
    </source>
</reference>
<organism evidence="1 2">
    <name type="scientific">Thelephora ganbajun</name>
    <name type="common">Ganba fungus</name>
    <dbReference type="NCBI Taxonomy" id="370292"/>
    <lineage>
        <taxon>Eukaryota</taxon>
        <taxon>Fungi</taxon>
        <taxon>Dikarya</taxon>
        <taxon>Basidiomycota</taxon>
        <taxon>Agaricomycotina</taxon>
        <taxon>Agaricomycetes</taxon>
        <taxon>Thelephorales</taxon>
        <taxon>Thelephoraceae</taxon>
        <taxon>Thelephora</taxon>
    </lineage>
</organism>
<protein>
    <submittedName>
        <fullName evidence="1">Uncharacterized protein</fullName>
    </submittedName>
</protein>
<dbReference type="Proteomes" id="UP000886501">
    <property type="component" value="Unassembled WGS sequence"/>
</dbReference>
<name>A0ACB6ZQ28_THEGA</name>
<evidence type="ECO:0000313" key="2">
    <source>
        <dbReference type="Proteomes" id="UP000886501"/>
    </source>
</evidence>
<sequence>MSDSPRLGGKSALLVFVLVLAAYVVESQLTQYVQATLKYRQPYFLIYIVHSSFSIIFPLHVTYLSLTMGRPVKDYTSGLSLAIKRHIAGNPTEPEGAKFPWPRFATMLGLMTVGVTLPGLLWFCAVSLAPLTDVAAIWNANAFFAYVITVKMFKLPWQGKRTFAVFLAIAGVMAVIYGGASTQEDSNKQPEISRVVPTATAPLLGDLLTLIASVGYGLYQVLYKKYLALPSDPEREESPQSSYTPIPRASFDNIDPLVEDLTSRDPRPISDVTVYPPPFGLHPNLLTSLAGILTLLFLWIPLPILHYVGAEPFHWPTNWYVALVISGIALSGVVFNAGFMILLGVWGPIIASIGNLLTTVLTFASDVVFGAGMEAVTFWNFMGSVAIVVAFGILVEDLVVGR</sequence>
<proteinExistence type="predicted"/>
<accession>A0ACB6ZQ28</accession>
<gene>
    <name evidence="1" type="ORF">BDM02DRAFT_439877</name>
</gene>
<comment type="caution">
    <text evidence="1">The sequence shown here is derived from an EMBL/GenBank/DDBJ whole genome shotgun (WGS) entry which is preliminary data.</text>
</comment>